<dbReference type="GO" id="GO:0005886">
    <property type="term" value="C:plasma membrane"/>
    <property type="evidence" value="ECO:0007669"/>
    <property type="project" value="UniProtKB-SubCell"/>
</dbReference>
<evidence type="ECO:0000256" key="3">
    <source>
        <dbReference type="ARBA" id="ARBA00022475"/>
    </source>
</evidence>
<evidence type="ECO:0000256" key="8">
    <source>
        <dbReference type="SAM" id="Phobius"/>
    </source>
</evidence>
<evidence type="ECO:0000256" key="2">
    <source>
        <dbReference type="ARBA" id="ARBA00010532"/>
    </source>
</evidence>
<dbReference type="PRINTS" id="PR01609">
    <property type="entry name" value="CD36FAMILY"/>
</dbReference>
<comment type="similarity">
    <text evidence="2">Belongs to the CD36 family.</text>
</comment>
<evidence type="ECO:0000256" key="7">
    <source>
        <dbReference type="ARBA" id="ARBA00023180"/>
    </source>
</evidence>
<dbReference type="RefSeq" id="XP_024942406.1">
    <property type="nucleotide sequence ID" value="XM_025086638.1"/>
</dbReference>
<feature type="transmembrane region" description="Helical" evidence="8">
    <location>
        <begin position="465"/>
        <end position="489"/>
    </location>
</feature>
<accession>A0AAJ7RLA0</accession>
<protein>
    <submittedName>
        <fullName evidence="10">Protein croquemort isoform X1</fullName>
    </submittedName>
</protein>
<evidence type="ECO:0000256" key="6">
    <source>
        <dbReference type="ARBA" id="ARBA00023136"/>
    </source>
</evidence>
<keyword evidence="3" id="KW-1003">Cell membrane</keyword>
<dbReference type="GO" id="GO:0005737">
    <property type="term" value="C:cytoplasm"/>
    <property type="evidence" value="ECO:0007669"/>
    <property type="project" value="TreeGrafter"/>
</dbReference>
<reference evidence="10" key="1">
    <citation type="submission" date="2025-08" db="UniProtKB">
        <authorList>
            <consortium name="RefSeq"/>
        </authorList>
    </citation>
    <scope>IDENTIFICATION</scope>
</reference>
<evidence type="ECO:0000256" key="1">
    <source>
        <dbReference type="ARBA" id="ARBA00004236"/>
    </source>
</evidence>
<keyword evidence="7" id="KW-0325">Glycoprotein</keyword>
<dbReference type="AlphaFoldDB" id="A0AAJ7RLA0"/>
<dbReference type="PANTHER" id="PTHR11923:SF114">
    <property type="entry name" value="FI02050P-RELATED"/>
    <property type="match status" value="1"/>
</dbReference>
<keyword evidence="9" id="KW-1185">Reference proteome</keyword>
<keyword evidence="5 8" id="KW-1133">Transmembrane helix</keyword>
<dbReference type="PANTHER" id="PTHR11923">
    <property type="entry name" value="SCAVENGER RECEPTOR CLASS B TYPE-1 SR-B1"/>
    <property type="match status" value="1"/>
</dbReference>
<comment type="subcellular location">
    <subcellularLocation>
        <location evidence="1">Cell membrane</location>
    </subcellularLocation>
</comment>
<name>A0AAJ7RLA0_CEPCN</name>
<dbReference type="GO" id="GO:0005044">
    <property type="term" value="F:scavenger receptor activity"/>
    <property type="evidence" value="ECO:0007669"/>
    <property type="project" value="TreeGrafter"/>
</dbReference>
<dbReference type="Pfam" id="PF01130">
    <property type="entry name" value="CD36"/>
    <property type="match status" value="1"/>
</dbReference>
<proteinExistence type="inferred from homology"/>
<sequence>MSTESLVPSGGSEDVHQQNVAPPCKMPVTSVKLGIIFGFAVAALSVGLALGILWPNLFTSILFRKLILSPTSMSFGIWKETPIPMYLEIYLFNWTNADNFSSTATTKPNFVELGPYVFKEVDYKVNEVWHDNGTVTFQQKRIWHFEESMSKGSLLDKVTNLNVIATTIAYSIRHRSPLVRQFVNTLIRTTGETRITTKTAGELLFDGYKDPLLEMGLALNYSGIPYDKFGWFYDRNNSETYDGTFNMFTGATDVHKMGVIEKWNYSNTTEFSGYCGILNGTNGDLWPPLPDNKTVSIFSSDLCTSLSLTMENTTVYQGLVGNKYISDNNIFDNGTNVPSRKCFCEGVECQPSGVLNVSECRFGAPAFISLPHFYLADESYRDSITGMNPDKEKHEFSITLEPTTGVPLQIRAMLQINVLVQPDNAMSLFRNIPKTYVPMMWFKQEADLSSNYASQITFLLILPTLGYVTFYGIAAIGVLLFFIGIALLIRGRWGNNDGQQRLITKEVNNDVPIIDG</sequence>
<evidence type="ECO:0000313" key="10">
    <source>
        <dbReference type="RefSeq" id="XP_024942406.1"/>
    </source>
</evidence>
<keyword evidence="6 8" id="KW-0472">Membrane</keyword>
<gene>
    <name evidence="10" type="primary">LOC107269358</name>
</gene>
<organism evidence="9 10">
    <name type="scientific">Cephus cinctus</name>
    <name type="common">Wheat stem sawfly</name>
    <dbReference type="NCBI Taxonomy" id="211228"/>
    <lineage>
        <taxon>Eukaryota</taxon>
        <taxon>Metazoa</taxon>
        <taxon>Ecdysozoa</taxon>
        <taxon>Arthropoda</taxon>
        <taxon>Hexapoda</taxon>
        <taxon>Insecta</taxon>
        <taxon>Pterygota</taxon>
        <taxon>Neoptera</taxon>
        <taxon>Endopterygota</taxon>
        <taxon>Hymenoptera</taxon>
        <taxon>Cephoidea</taxon>
        <taxon>Cephidae</taxon>
        <taxon>Cephus</taxon>
    </lineage>
</organism>
<keyword evidence="4 8" id="KW-0812">Transmembrane</keyword>
<dbReference type="InterPro" id="IPR002159">
    <property type="entry name" value="CD36_fam"/>
</dbReference>
<evidence type="ECO:0000313" key="9">
    <source>
        <dbReference type="Proteomes" id="UP000694920"/>
    </source>
</evidence>
<evidence type="ECO:0000256" key="5">
    <source>
        <dbReference type="ARBA" id="ARBA00022989"/>
    </source>
</evidence>
<dbReference type="Proteomes" id="UP000694920">
    <property type="component" value="Unplaced"/>
</dbReference>
<evidence type="ECO:0000256" key="4">
    <source>
        <dbReference type="ARBA" id="ARBA00022692"/>
    </source>
</evidence>
<dbReference type="GeneID" id="107269358"/>
<feature type="transmembrane region" description="Helical" evidence="8">
    <location>
        <begin position="33"/>
        <end position="54"/>
    </location>
</feature>